<keyword evidence="2" id="KW-1185">Reference proteome</keyword>
<protein>
    <submittedName>
        <fullName evidence="1">Uncharacterized protein</fullName>
    </submittedName>
</protein>
<name>A0ACB8D5U9_DERSI</name>
<accession>A0ACB8D5U9</accession>
<gene>
    <name evidence="1" type="ORF">HPB49_013686</name>
</gene>
<dbReference type="Proteomes" id="UP000821865">
    <property type="component" value="Chromosome 3"/>
</dbReference>
<evidence type="ECO:0000313" key="2">
    <source>
        <dbReference type="Proteomes" id="UP000821865"/>
    </source>
</evidence>
<comment type="caution">
    <text evidence="1">The sequence shown here is derived from an EMBL/GenBank/DDBJ whole genome shotgun (WGS) entry which is preliminary data.</text>
</comment>
<organism evidence="1 2">
    <name type="scientific">Dermacentor silvarum</name>
    <name type="common">Tick</name>
    <dbReference type="NCBI Taxonomy" id="543639"/>
    <lineage>
        <taxon>Eukaryota</taxon>
        <taxon>Metazoa</taxon>
        <taxon>Ecdysozoa</taxon>
        <taxon>Arthropoda</taxon>
        <taxon>Chelicerata</taxon>
        <taxon>Arachnida</taxon>
        <taxon>Acari</taxon>
        <taxon>Parasitiformes</taxon>
        <taxon>Ixodida</taxon>
        <taxon>Ixodoidea</taxon>
        <taxon>Ixodidae</taxon>
        <taxon>Rhipicephalinae</taxon>
        <taxon>Dermacentor</taxon>
    </lineage>
</organism>
<dbReference type="EMBL" id="CM023472">
    <property type="protein sequence ID" value="KAH7959763.1"/>
    <property type="molecule type" value="Genomic_DNA"/>
</dbReference>
<proteinExistence type="predicted"/>
<sequence>MRVCSNMFGPCRNSFDALIPAPLSPLRSHMFCGGATLASGHISLALHSSPLRNLLDSPSKSRRRSFGRNTTLRHHLSTLPSSQPVPGGSEILGQCRRTVPSHELPWRTENSVYLAPVAETLRGDGGPARPGTPTMTVVVGLPR</sequence>
<evidence type="ECO:0000313" key="1">
    <source>
        <dbReference type="EMBL" id="KAH7959763.1"/>
    </source>
</evidence>
<reference evidence="1" key="1">
    <citation type="submission" date="2020-05" db="EMBL/GenBank/DDBJ databases">
        <title>Large-scale comparative analyses of tick genomes elucidate their genetic diversity and vector capacities.</title>
        <authorList>
            <person name="Jia N."/>
            <person name="Wang J."/>
            <person name="Shi W."/>
            <person name="Du L."/>
            <person name="Sun Y."/>
            <person name="Zhan W."/>
            <person name="Jiang J."/>
            <person name="Wang Q."/>
            <person name="Zhang B."/>
            <person name="Ji P."/>
            <person name="Sakyi L.B."/>
            <person name="Cui X."/>
            <person name="Yuan T."/>
            <person name="Jiang B."/>
            <person name="Yang W."/>
            <person name="Lam T.T.-Y."/>
            <person name="Chang Q."/>
            <person name="Ding S."/>
            <person name="Wang X."/>
            <person name="Zhu J."/>
            <person name="Ruan X."/>
            <person name="Zhao L."/>
            <person name="Wei J."/>
            <person name="Que T."/>
            <person name="Du C."/>
            <person name="Cheng J."/>
            <person name="Dai P."/>
            <person name="Han X."/>
            <person name="Huang E."/>
            <person name="Gao Y."/>
            <person name="Liu J."/>
            <person name="Shao H."/>
            <person name="Ye R."/>
            <person name="Li L."/>
            <person name="Wei W."/>
            <person name="Wang X."/>
            <person name="Wang C."/>
            <person name="Yang T."/>
            <person name="Huo Q."/>
            <person name="Li W."/>
            <person name="Guo W."/>
            <person name="Chen H."/>
            <person name="Zhou L."/>
            <person name="Ni X."/>
            <person name="Tian J."/>
            <person name="Zhou Y."/>
            <person name="Sheng Y."/>
            <person name="Liu T."/>
            <person name="Pan Y."/>
            <person name="Xia L."/>
            <person name="Li J."/>
            <person name="Zhao F."/>
            <person name="Cao W."/>
        </authorList>
    </citation>
    <scope>NUCLEOTIDE SEQUENCE</scope>
    <source>
        <strain evidence="1">Dsil-2018</strain>
    </source>
</reference>